<comment type="cofactor">
    <cofactor evidence="1">
        <name>FAD</name>
        <dbReference type="ChEBI" id="CHEBI:57692"/>
    </cofactor>
</comment>
<dbReference type="InterPro" id="IPR009100">
    <property type="entry name" value="AcylCoA_DH/oxidase_NM_dom_sf"/>
</dbReference>
<evidence type="ECO:0000259" key="6">
    <source>
        <dbReference type="Pfam" id="PF00441"/>
    </source>
</evidence>
<keyword evidence="10" id="KW-1185">Reference proteome</keyword>
<evidence type="ECO:0000259" key="8">
    <source>
        <dbReference type="Pfam" id="PF02771"/>
    </source>
</evidence>
<dbReference type="Pfam" id="PF00441">
    <property type="entry name" value="Acyl-CoA_dh_1"/>
    <property type="match status" value="1"/>
</dbReference>
<evidence type="ECO:0000313" key="10">
    <source>
        <dbReference type="Proteomes" id="UP001156903"/>
    </source>
</evidence>
<dbReference type="InterPro" id="IPR006091">
    <property type="entry name" value="Acyl-CoA_Oxase/DH_mid-dom"/>
</dbReference>
<keyword evidence="4" id="KW-0274">FAD</keyword>
<dbReference type="PANTHER" id="PTHR42803:SF1">
    <property type="entry name" value="BROAD-SPECIFICITY LINEAR ACYL-COA DEHYDROGENASE FADE5"/>
    <property type="match status" value="1"/>
</dbReference>
<feature type="domain" description="Acyl-CoA oxidase/dehydrogenase middle" evidence="7">
    <location>
        <begin position="164"/>
        <end position="271"/>
    </location>
</feature>
<dbReference type="Gene3D" id="2.40.110.10">
    <property type="entry name" value="Butyryl-CoA Dehydrogenase, subunit A, domain 2"/>
    <property type="match status" value="1"/>
</dbReference>
<feature type="region of interest" description="Disordered" evidence="5">
    <location>
        <begin position="319"/>
        <end position="347"/>
    </location>
</feature>
<evidence type="ECO:0000259" key="7">
    <source>
        <dbReference type="Pfam" id="PF02770"/>
    </source>
</evidence>
<comment type="similarity">
    <text evidence="2">Belongs to the acyl-CoA dehydrogenase family.</text>
</comment>
<dbReference type="PANTHER" id="PTHR42803">
    <property type="entry name" value="ACYL-COA DEHYDROGENASE"/>
    <property type="match status" value="1"/>
</dbReference>
<sequence length="602" mass="64907">MNAFQPNAADTGFILLDVLRAPETLAALPALADNADPDLIRQVAEEAGKFVGEVVAPLNRDGDEIGAQWKAGAVTMPPGFRDAYQAFWQAGWPALSSAPEDGGQGLPAALEAMLYEWLSAANHGWTMAPGLLHGAYECIKHHASDALKAHFLAKVATGEWLATMCLTEPHAGSDLGLCRTKAVPLANDPEGRYALSGTKIFISGGEHDLTDNIVHLVLARLPDAPPGPKGLSLFLVPKFYADGTRSAVVCERIEEKMGLHGSPTCVMRFDEAAAWIVGEPGKGLNAMFVMMNAARLHVGLQGVGLLEAAWQKADAYSKERRQMRAPGGAAKATPVGGPPPDGQAPSGGNALHAVKSMGASFQADLIEQHPAMRRILDAQRAWIDAGRVIAYRTALELDVIKHHSDPARQARANRWCTLVTPVLKAAWTDQAFHGASACLQVFGGHGFVREWGIEQIVRDSRVAMIYEGTNEIQAIDLLLRKTLPDGGGALQALLKDLSAELPDGDAGSARVRSEIDRFAHFVREQLVPATQADGAAADLPHWLADDFLRATAMLLMAWGWARIAATPGADTPRWQTAYQGFWRWVWPEFDMRLAMMAQTLST</sequence>
<evidence type="ECO:0000256" key="4">
    <source>
        <dbReference type="ARBA" id="ARBA00022827"/>
    </source>
</evidence>
<feature type="domain" description="Acyl-CoA dehydrogenase/oxidase N-terminal" evidence="8">
    <location>
        <begin position="41"/>
        <end position="159"/>
    </location>
</feature>
<feature type="domain" description="Acyl-CoA dehydrogenase/oxidase C-terminal" evidence="6">
    <location>
        <begin position="366"/>
        <end position="475"/>
    </location>
</feature>
<evidence type="ECO:0000256" key="3">
    <source>
        <dbReference type="ARBA" id="ARBA00022630"/>
    </source>
</evidence>
<dbReference type="SUPFAM" id="SSF47203">
    <property type="entry name" value="Acyl-CoA dehydrogenase C-terminal domain-like"/>
    <property type="match status" value="1"/>
</dbReference>
<protein>
    <submittedName>
        <fullName evidence="9">Acyl-CoA dehydrogenase</fullName>
    </submittedName>
</protein>
<dbReference type="InterPro" id="IPR046373">
    <property type="entry name" value="Acyl-CoA_Oxase/DH_mid-dom_sf"/>
</dbReference>
<keyword evidence="3" id="KW-0285">Flavoprotein</keyword>
<dbReference type="InterPro" id="IPR036250">
    <property type="entry name" value="AcylCo_DH-like_C"/>
</dbReference>
<dbReference type="EMBL" id="BSPB01000006">
    <property type="protein sequence ID" value="GLS13766.1"/>
    <property type="molecule type" value="Genomic_DNA"/>
</dbReference>
<comment type="caution">
    <text evidence="9">The sequence shown here is derived from an EMBL/GenBank/DDBJ whole genome shotgun (WGS) entry which is preliminary data.</text>
</comment>
<reference evidence="10" key="1">
    <citation type="journal article" date="2019" name="Int. J. Syst. Evol. Microbiol.">
        <title>The Global Catalogue of Microorganisms (GCM) 10K type strain sequencing project: providing services to taxonomists for standard genome sequencing and annotation.</title>
        <authorList>
            <consortium name="The Broad Institute Genomics Platform"/>
            <consortium name="The Broad Institute Genome Sequencing Center for Infectious Disease"/>
            <person name="Wu L."/>
            <person name="Ma J."/>
        </authorList>
    </citation>
    <scope>NUCLEOTIDE SEQUENCE [LARGE SCALE GENOMIC DNA]</scope>
    <source>
        <strain evidence="10">NBRC 109341</strain>
    </source>
</reference>
<dbReference type="Proteomes" id="UP001156903">
    <property type="component" value="Unassembled WGS sequence"/>
</dbReference>
<dbReference type="RefSeq" id="WP_284307082.1">
    <property type="nucleotide sequence ID" value="NZ_BSPB01000006.1"/>
</dbReference>
<dbReference type="InterPro" id="IPR037069">
    <property type="entry name" value="AcylCoA_DH/ox_N_sf"/>
</dbReference>
<evidence type="ECO:0000256" key="2">
    <source>
        <dbReference type="ARBA" id="ARBA00009347"/>
    </source>
</evidence>
<dbReference type="InterPro" id="IPR013786">
    <property type="entry name" value="AcylCoA_DH/ox_N"/>
</dbReference>
<organism evidence="9 10">
    <name type="scientific">Hydrogenophaga electricum</name>
    <dbReference type="NCBI Taxonomy" id="1230953"/>
    <lineage>
        <taxon>Bacteria</taxon>
        <taxon>Pseudomonadati</taxon>
        <taxon>Pseudomonadota</taxon>
        <taxon>Betaproteobacteria</taxon>
        <taxon>Burkholderiales</taxon>
        <taxon>Comamonadaceae</taxon>
        <taxon>Hydrogenophaga</taxon>
    </lineage>
</organism>
<name>A0ABQ6C072_9BURK</name>
<gene>
    <name evidence="9" type="ORF">GCM10007935_11960</name>
</gene>
<dbReference type="InterPro" id="IPR052166">
    <property type="entry name" value="Diverse_Acyl-CoA_DH"/>
</dbReference>
<dbReference type="SUPFAM" id="SSF56645">
    <property type="entry name" value="Acyl-CoA dehydrogenase NM domain-like"/>
    <property type="match status" value="1"/>
</dbReference>
<evidence type="ECO:0000256" key="1">
    <source>
        <dbReference type="ARBA" id="ARBA00001974"/>
    </source>
</evidence>
<dbReference type="Gene3D" id="1.10.540.10">
    <property type="entry name" value="Acyl-CoA dehydrogenase/oxidase, N-terminal domain"/>
    <property type="match status" value="1"/>
</dbReference>
<proteinExistence type="inferred from homology"/>
<dbReference type="Pfam" id="PF02771">
    <property type="entry name" value="Acyl-CoA_dh_N"/>
    <property type="match status" value="1"/>
</dbReference>
<dbReference type="InterPro" id="IPR009075">
    <property type="entry name" value="AcylCo_DH/oxidase_C"/>
</dbReference>
<accession>A0ABQ6C072</accession>
<evidence type="ECO:0000313" key="9">
    <source>
        <dbReference type="EMBL" id="GLS13766.1"/>
    </source>
</evidence>
<dbReference type="Pfam" id="PF02770">
    <property type="entry name" value="Acyl-CoA_dh_M"/>
    <property type="match status" value="1"/>
</dbReference>
<dbReference type="Gene3D" id="1.20.140.10">
    <property type="entry name" value="Butyryl-CoA Dehydrogenase, subunit A, domain 3"/>
    <property type="match status" value="1"/>
</dbReference>
<evidence type="ECO:0000256" key="5">
    <source>
        <dbReference type="SAM" id="MobiDB-lite"/>
    </source>
</evidence>